<dbReference type="GO" id="GO:0019068">
    <property type="term" value="P:virion assembly"/>
    <property type="evidence" value="ECO:0007669"/>
    <property type="project" value="InterPro"/>
</dbReference>
<dbReference type="InterPro" id="IPR008018">
    <property type="entry name" value="Phage_tail_attach_FII"/>
</dbReference>
<dbReference type="Pfam" id="PF05354">
    <property type="entry name" value="Phage_attach"/>
    <property type="match status" value="1"/>
</dbReference>
<reference evidence="1" key="1">
    <citation type="journal article" date="2021" name="Proc. Natl. Acad. Sci. U.S.A.">
        <title>A Catalog of Tens of Thousands of Viruses from Human Metagenomes Reveals Hidden Associations with Chronic Diseases.</title>
        <authorList>
            <person name="Tisza M.J."/>
            <person name="Buck C.B."/>
        </authorList>
    </citation>
    <scope>NUCLEOTIDE SEQUENCE</scope>
    <source>
        <strain evidence="1">CtnLs3</strain>
    </source>
</reference>
<sequence>MGWANWRDRLHQTVMKTFADGRATHQSASGAPSSCGFEVIIDHNLMMAGPEGMFQTNKIGISWRKIDLSGASRGDVFIVGGQRFMVEEMVADDGHILTAACRKDLC</sequence>
<accession>A0A8S5TE07</accession>
<name>A0A8S5TE07_9CAUD</name>
<proteinExistence type="predicted"/>
<evidence type="ECO:0000313" key="1">
    <source>
        <dbReference type="EMBL" id="DAF61215.1"/>
    </source>
</evidence>
<dbReference type="EMBL" id="BK032804">
    <property type="protein sequence ID" value="DAF61215.1"/>
    <property type="molecule type" value="Genomic_DNA"/>
</dbReference>
<organism evidence="1">
    <name type="scientific">Siphoviridae sp. ctnLs3</name>
    <dbReference type="NCBI Taxonomy" id="2827937"/>
    <lineage>
        <taxon>Viruses</taxon>
        <taxon>Duplodnaviria</taxon>
        <taxon>Heunggongvirae</taxon>
        <taxon>Uroviricota</taxon>
        <taxon>Caudoviricetes</taxon>
    </lineage>
</organism>
<protein>
    <submittedName>
        <fullName evidence="1">Head tail attachment</fullName>
    </submittedName>
</protein>